<keyword evidence="6" id="KW-0345">HDL</keyword>
<dbReference type="Proteomes" id="UP000694863">
    <property type="component" value="Unplaced"/>
</dbReference>
<comment type="similarity">
    <text evidence="2">Belongs to the apolipoprotein A2 family.</text>
</comment>
<gene>
    <name evidence="11" type="primary">APOA2</name>
</gene>
<dbReference type="PANTHER" id="PTHR11027">
    <property type="entry name" value="APOLIPOPROTEIN A-II"/>
    <property type="match status" value="1"/>
</dbReference>
<protein>
    <recommendedName>
        <fullName evidence="3">Apolipoprotein A-II</fullName>
    </recommendedName>
    <alternativeName>
        <fullName evidence="8">Apolipoprotein A2</fullName>
    </alternativeName>
</protein>
<dbReference type="GeneID" id="101645486"/>
<evidence type="ECO:0000313" key="10">
    <source>
        <dbReference type="Proteomes" id="UP000694863"/>
    </source>
</evidence>
<evidence type="ECO:0000256" key="8">
    <source>
        <dbReference type="ARBA" id="ARBA00030900"/>
    </source>
</evidence>
<dbReference type="InterPro" id="IPR036172">
    <property type="entry name" value="ApoA-II_sf"/>
</dbReference>
<name>A0ABM0J7H2_ECHTE</name>
<evidence type="ECO:0000256" key="5">
    <source>
        <dbReference type="ARBA" id="ARBA00022525"/>
    </source>
</evidence>
<sequence>MKLLAMSVLLLTICSLEGALVRREAEECTQPSIFSQYFQTVTDYSKDLMEKAKASELQAQAKDYFEKTRKQLTPMVKKFGSELFQFFNSFVDTTPPLPATK</sequence>
<evidence type="ECO:0000256" key="1">
    <source>
        <dbReference type="ARBA" id="ARBA00004613"/>
    </source>
</evidence>
<evidence type="ECO:0000256" key="7">
    <source>
        <dbReference type="ARBA" id="ARBA00023055"/>
    </source>
</evidence>
<proteinExistence type="inferred from homology"/>
<evidence type="ECO:0000256" key="4">
    <source>
        <dbReference type="ARBA" id="ARBA00022448"/>
    </source>
</evidence>
<evidence type="ECO:0000256" key="3">
    <source>
        <dbReference type="ARBA" id="ARBA00022421"/>
    </source>
</evidence>
<comment type="subcellular location">
    <subcellularLocation>
        <location evidence="1">Secreted</location>
    </subcellularLocation>
</comment>
<dbReference type="Gene3D" id="6.10.250.100">
    <property type="match status" value="1"/>
</dbReference>
<dbReference type="PANTHER" id="PTHR11027:SF0">
    <property type="entry name" value="APOLIPOPROTEIN A-II"/>
    <property type="match status" value="1"/>
</dbReference>
<evidence type="ECO:0000256" key="2">
    <source>
        <dbReference type="ARBA" id="ARBA00010232"/>
    </source>
</evidence>
<keyword evidence="4" id="KW-0813">Transport</keyword>
<feature type="chain" id="PRO_5045232669" description="Apolipoprotein A-II" evidence="9">
    <location>
        <begin position="19"/>
        <end position="101"/>
    </location>
</feature>
<dbReference type="InterPro" id="IPR006801">
    <property type="entry name" value="ApoA-II"/>
</dbReference>
<dbReference type="Pfam" id="PF04711">
    <property type="entry name" value="ApoA-II"/>
    <property type="match status" value="1"/>
</dbReference>
<keyword evidence="10" id="KW-1185">Reference proteome</keyword>
<dbReference type="SUPFAM" id="SSF82936">
    <property type="entry name" value="Apolipoprotein A-II"/>
    <property type="match status" value="1"/>
</dbReference>
<evidence type="ECO:0000256" key="6">
    <source>
        <dbReference type="ARBA" id="ARBA00022850"/>
    </source>
</evidence>
<keyword evidence="9" id="KW-0732">Signal</keyword>
<organism evidence="10 11">
    <name type="scientific">Echinops telfairi</name>
    <name type="common">Lesser hedgehog tenrec</name>
    <dbReference type="NCBI Taxonomy" id="9371"/>
    <lineage>
        <taxon>Eukaryota</taxon>
        <taxon>Metazoa</taxon>
        <taxon>Chordata</taxon>
        <taxon>Craniata</taxon>
        <taxon>Vertebrata</taxon>
        <taxon>Euteleostomi</taxon>
        <taxon>Mammalia</taxon>
        <taxon>Eutheria</taxon>
        <taxon>Afrotheria</taxon>
        <taxon>Tenrecidae</taxon>
        <taxon>Tenrecinae</taxon>
        <taxon>Echinops</taxon>
    </lineage>
</organism>
<evidence type="ECO:0000256" key="9">
    <source>
        <dbReference type="SAM" id="SignalP"/>
    </source>
</evidence>
<keyword evidence="7" id="KW-0445">Lipid transport</keyword>
<feature type="signal peptide" evidence="9">
    <location>
        <begin position="1"/>
        <end position="18"/>
    </location>
</feature>
<evidence type="ECO:0000313" key="11">
    <source>
        <dbReference type="RefSeq" id="XP_004716619.1"/>
    </source>
</evidence>
<reference evidence="11" key="1">
    <citation type="submission" date="2025-08" db="UniProtKB">
        <authorList>
            <consortium name="RefSeq"/>
        </authorList>
    </citation>
    <scope>IDENTIFICATION</scope>
</reference>
<accession>A0ABM0J7H2</accession>
<dbReference type="RefSeq" id="XP_004716619.1">
    <property type="nucleotide sequence ID" value="XM_004716562.2"/>
</dbReference>
<keyword evidence="5" id="KW-0964">Secreted</keyword>